<dbReference type="EMBL" id="JBFOLK010000009">
    <property type="protein sequence ID" value="KAL2487117.1"/>
    <property type="molecule type" value="Genomic_DNA"/>
</dbReference>
<keyword evidence="3" id="KW-1185">Reference proteome</keyword>
<gene>
    <name evidence="2" type="ORF">Adt_31873</name>
</gene>
<reference evidence="3" key="1">
    <citation type="submission" date="2024-07" db="EMBL/GenBank/DDBJ databases">
        <title>Two chromosome-level genome assemblies of Korean endemic species Abeliophyllum distichum and Forsythia ovata (Oleaceae).</title>
        <authorList>
            <person name="Jang H."/>
        </authorList>
    </citation>
    <scope>NUCLEOTIDE SEQUENCE [LARGE SCALE GENOMIC DNA]</scope>
</reference>
<name>A0ABD1RGS8_9LAMI</name>
<dbReference type="AlphaFoldDB" id="A0ABD1RGS8"/>
<evidence type="ECO:0000313" key="3">
    <source>
        <dbReference type="Proteomes" id="UP001604336"/>
    </source>
</evidence>
<accession>A0ABD1RGS8</accession>
<evidence type="ECO:0000313" key="2">
    <source>
        <dbReference type="EMBL" id="KAL2487117.1"/>
    </source>
</evidence>
<feature type="region of interest" description="Disordered" evidence="1">
    <location>
        <begin position="24"/>
        <end position="49"/>
    </location>
</feature>
<dbReference type="Proteomes" id="UP001604336">
    <property type="component" value="Unassembled WGS sequence"/>
</dbReference>
<comment type="caution">
    <text evidence="2">The sequence shown here is derived from an EMBL/GenBank/DDBJ whole genome shotgun (WGS) entry which is preliminary data.</text>
</comment>
<proteinExistence type="predicted"/>
<protein>
    <submittedName>
        <fullName evidence="2">Uncharacterized protein</fullName>
    </submittedName>
</protein>
<organism evidence="2 3">
    <name type="scientific">Abeliophyllum distichum</name>
    <dbReference type="NCBI Taxonomy" id="126358"/>
    <lineage>
        <taxon>Eukaryota</taxon>
        <taxon>Viridiplantae</taxon>
        <taxon>Streptophyta</taxon>
        <taxon>Embryophyta</taxon>
        <taxon>Tracheophyta</taxon>
        <taxon>Spermatophyta</taxon>
        <taxon>Magnoliopsida</taxon>
        <taxon>eudicotyledons</taxon>
        <taxon>Gunneridae</taxon>
        <taxon>Pentapetalae</taxon>
        <taxon>asterids</taxon>
        <taxon>lamiids</taxon>
        <taxon>Lamiales</taxon>
        <taxon>Oleaceae</taxon>
        <taxon>Forsythieae</taxon>
        <taxon>Abeliophyllum</taxon>
    </lineage>
</organism>
<sequence length="145" mass="15539">MEYSSAQGPLPLGLGHLPACSAQGMQLHSRSSPTGTRPPNSSLRPRSTDSFKGLFHWDSGHLPTCSAQGALLRSRTSPTRTRPPTNLLAHEAQLCSRVSPLGLDHLTAHSAQGAQLRSRASPTTTWPLSSLLCPRSTTSLKRLSH</sequence>
<evidence type="ECO:0000256" key="1">
    <source>
        <dbReference type="SAM" id="MobiDB-lite"/>
    </source>
</evidence>